<keyword evidence="2" id="KW-0378">Hydrolase</keyword>
<dbReference type="RefSeq" id="WP_119758853.1">
    <property type="nucleotide sequence ID" value="NZ_CP032382.1"/>
</dbReference>
<dbReference type="EMBL" id="CP032382">
    <property type="protein sequence ID" value="AYB35612.1"/>
    <property type="molecule type" value="Genomic_DNA"/>
</dbReference>
<dbReference type="SUPFAM" id="SSF51556">
    <property type="entry name" value="Metallo-dependent hydrolases"/>
    <property type="match status" value="1"/>
</dbReference>
<dbReference type="InterPro" id="IPR006680">
    <property type="entry name" value="Amidohydro-rel"/>
</dbReference>
<dbReference type="Pfam" id="PF04909">
    <property type="entry name" value="Amidohydro_2"/>
    <property type="match status" value="1"/>
</dbReference>
<evidence type="ECO:0000313" key="2">
    <source>
        <dbReference type="EMBL" id="AYB35612.1"/>
    </source>
</evidence>
<dbReference type="AlphaFoldDB" id="A0A385SXK3"/>
<protein>
    <submittedName>
        <fullName evidence="2">Hydrolase</fullName>
    </submittedName>
</protein>
<accession>A0A385SXK3</accession>
<gene>
    <name evidence="2" type="ORF">D4L85_18675</name>
</gene>
<name>A0A385SXK3_9BACT</name>
<dbReference type="GO" id="GO:0016787">
    <property type="term" value="F:hydrolase activity"/>
    <property type="evidence" value="ECO:0007669"/>
    <property type="project" value="UniProtKB-KW"/>
</dbReference>
<keyword evidence="3" id="KW-1185">Reference proteome</keyword>
<feature type="domain" description="Amidohydrolase-related" evidence="1">
    <location>
        <begin position="117"/>
        <end position="369"/>
    </location>
</feature>
<dbReference type="KEGG" id="chk:D4L85_18675"/>
<dbReference type="Gene3D" id="3.20.20.140">
    <property type="entry name" value="Metal-dependent hydrolases"/>
    <property type="match status" value="1"/>
</dbReference>
<reference evidence="3" key="1">
    <citation type="submission" date="2018-09" db="EMBL/GenBank/DDBJ databases">
        <title>Chryseolinea sp. KIS68-18 isolated from soil.</title>
        <authorList>
            <person name="Weon H.-Y."/>
            <person name="Kwon S.-W."/>
            <person name="Lee S.A."/>
        </authorList>
    </citation>
    <scope>NUCLEOTIDE SEQUENCE [LARGE SCALE GENOMIC DNA]</scope>
    <source>
        <strain evidence="3">KIS68-18</strain>
    </source>
</reference>
<organism evidence="2 3">
    <name type="scientific">Chryseolinea soli</name>
    <dbReference type="NCBI Taxonomy" id="2321403"/>
    <lineage>
        <taxon>Bacteria</taxon>
        <taxon>Pseudomonadati</taxon>
        <taxon>Bacteroidota</taxon>
        <taxon>Cytophagia</taxon>
        <taxon>Cytophagales</taxon>
        <taxon>Fulvivirgaceae</taxon>
        <taxon>Chryseolinea</taxon>
    </lineage>
</organism>
<dbReference type="InterPro" id="IPR032466">
    <property type="entry name" value="Metal_Hydrolase"/>
</dbReference>
<dbReference type="PROSITE" id="PS51257">
    <property type="entry name" value="PROKAR_LIPOPROTEIN"/>
    <property type="match status" value="1"/>
</dbReference>
<sequence length="376" mass="43957">MKNFSSFKNSCFLIVCLLVWQGCSQTKRTESTAEQLSEFYELNDFATIEKFDTHIHLNTDAPAFIHQSAKDNFRFLDIVDDRPFGLPMEDQEQIAQKQVKAFPDRVAYATTFPVKHWNSERWEQETIDHLKDAFSHGAVAVKVWKNVGMSLRDKDGKFVMIDHPRFDSLLNYLAKNKITLIGHLGEPKDCWLPLDKMTMKGNRAYYTEHPDYHMYLHPEYPSYEDQIAARDHILEKHPDLIFIGAHLGSLEWSLDELAKRLDRFPNFAVDLARMPNLQHHAMTNWQKTHDFFVKYQDRLLYATDRAVNPDKDSLEMKTLVHEARLRDWEFFTTDTKMTSTGFEGEFKGLKLPREVVDKLYFKNAAKWLPAMGLKGI</sequence>
<evidence type="ECO:0000313" key="3">
    <source>
        <dbReference type="Proteomes" id="UP000266183"/>
    </source>
</evidence>
<proteinExistence type="predicted"/>
<evidence type="ECO:0000259" key="1">
    <source>
        <dbReference type="Pfam" id="PF04909"/>
    </source>
</evidence>
<dbReference type="Proteomes" id="UP000266183">
    <property type="component" value="Chromosome"/>
</dbReference>
<dbReference type="OrthoDB" id="644687at2"/>